<dbReference type="PANTHER" id="PTHR30004">
    <property type="entry name" value="4-HYDROXYTHREONINE-4-PHOSPHATE DEHYDROGENASE"/>
    <property type="match status" value="1"/>
</dbReference>
<comment type="function">
    <text evidence="10">Catalyzes the NAD(P)-dependent oxidation of 4-(phosphooxy)-L-threonine (HTP) into 2-amino-3-oxo-4-(phosphooxy)butyric acid which spontaneously decarboxylates to form 3-amino-2-oxopropyl phosphate (AHAP).</text>
</comment>
<dbReference type="Gene3D" id="3.40.718.10">
    <property type="entry name" value="Isopropylmalate Dehydrogenase"/>
    <property type="match status" value="1"/>
</dbReference>
<dbReference type="STRING" id="395493.BegalDRAFT_1877"/>
<keyword evidence="8 10" id="KW-0664">Pyridoxine biosynthesis</keyword>
<evidence type="ECO:0000313" key="11">
    <source>
        <dbReference type="EMBL" id="EIJ42751.1"/>
    </source>
</evidence>
<protein>
    <recommendedName>
        <fullName evidence="10">4-hydroxythreonine-4-phosphate dehydrogenase</fullName>
        <ecNumber evidence="10">1.1.1.262</ecNumber>
    </recommendedName>
    <alternativeName>
        <fullName evidence="10">4-(phosphohydroxy)-L-threonine dehydrogenase</fullName>
    </alternativeName>
</protein>
<dbReference type="GO" id="GO:0008270">
    <property type="term" value="F:zinc ion binding"/>
    <property type="evidence" value="ECO:0007669"/>
    <property type="project" value="UniProtKB-UniRule"/>
</dbReference>
<comment type="miscellaneous">
    <text evidence="10">The active site is located at the dimer interface.</text>
</comment>
<keyword evidence="7 10" id="KW-0520">NAD</keyword>
<evidence type="ECO:0000256" key="8">
    <source>
        <dbReference type="ARBA" id="ARBA00023096"/>
    </source>
</evidence>
<gene>
    <name evidence="10" type="primary">pdxA</name>
    <name evidence="11" type="ORF">BegalDRAFT_1877</name>
</gene>
<dbReference type="RefSeq" id="WP_002685964.1">
    <property type="nucleotide sequence ID" value="NZ_JH600070.1"/>
</dbReference>
<feature type="binding site" evidence="10">
    <location>
        <position position="283"/>
    </location>
    <ligand>
        <name>substrate</name>
    </ligand>
</feature>
<dbReference type="HAMAP" id="MF_00536">
    <property type="entry name" value="PdxA"/>
    <property type="match status" value="1"/>
</dbReference>
<name>I3CGK8_9GAMM</name>
<organism evidence="11 12">
    <name type="scientific">Beggiatoa alba B18LD</name>
    <dbReference type="NCBI Taxonomy" id="395493"/>
    <lineage>
        <taxon>Bacteria</taxon>
        <taxon>Pseudomonadati</taxon>
        <taxon>Pseudomonadota</taxon>
        <taxon>Gammaproteobacteria</taxon>
        <taxon>Thiotrichales</taxon>
        <taxon>Thiotrichaceae</taxon>
        <taxon>Beggiatoa</taxon>
    </lineage>
</organism>
<keyword evidence="2 10" id="KW-0479">Metal-binding</keyword>
<dbReference type="OrthoDB" id="9801783at2"/>
<reference evidence="11 12" key="1">
    <citation type="submission" date="2011-11" db="EMBL/GenBank/DDBJ databases">
        <title>Improved High-Quality Draft sequence of Beggiatoa alba B18lD.</title>
        <authorList>
            <consortium name="US DOE Joint Genome Institute"/>
            <person name="Lucas S."/>
            <person name="Han J."/>
            <person name="Lapidus A."/>
            <person name="Cheng J.-F."/>
            <person name="Goodwin L."/>
            <person name="Pitluck S."/>
            <person name="Peters L."/>
            <person name="Mikhailova N."/>
            <person name="Held B."/>
            <person name="Detter J.C."/>
            <person name="Han C."/>
            <person name="Tapia R."/>
            <person name="Land M."/>
            <person name="Hauser L."/>
            <person name="Kyrpides N."/>
            <person name="Ivanova N."/>
            <person name="Pagani I."/>
            <person name="Samuel K."/>
            <person name="Teske A."/>
            <person name="Mueller J."/>
            <person name="Woyke T."/>
        </authorList>
    </citation>
    <scope>NUCLEOTIDE SEQUENCE [LARGE SCALE GENOMIC DNA]</scope>
    <source>
        <strain evidence="11 12">B18LD</strain>
    </source>
</reference>
<comment type="pathway">
    <text evidence="10">Cofactor biosynthesis; pyridoxine 5'-phosphate biosynthesis; pyridoxine 5'-phosphate from D-erythrose 4-phosphate: step 4/5.</text>
</comment>
<evidence type="ECO:0000256" key="3">
    <source>
        <dbReference type="ARBA" id="ARBA00022833"/>
    </source>
</evidence>
<keyword evidence="9 10" id="KW-0170">Cobalt</keyword>
<dbReference type="SUPFAM" id="SSF53659">
    <property type="entry name" value="Isocitrate/Isopropylmalate dehydrogenase-like"/>
    <property type="match status" value="1"/>
</dbReference>
<feature type="binding site" evidence="10">
    <location>
        <position position="136"/>
    </location>
    <ligand>
        <name>substrate</name>
    </ligand>
</feature>
<dbReference type="EC" id="1.1.1.262" evidence="10"/>
<keyword evidence="4 10" id="KW-0460">Magnesium</keyword>
<dbReference type="NCBIfam" id="TIGR00557">
    <property type="entry name" value="pdxA"/>
    <property type="match status" value="1"/>
</dbReference>
<evidence type="ECO:0000256" key="6">
    <source>
        <dbReference type="ARBA" id="ARBA00023002"/>
    </source>
</evidence>
<evidence type="ECO:0000256" key="4">
    <source>
        <dbReference type="ARBA" id="ARBA00022842"/>
    </source>
</evidence>
<dbReference type="Pfam" id="PF04166">
    <property type="entry name" value="PdxA"/>
    <property type="match status" value="1"/>
</dbReference>
<accession>I3CGK8</accession>
<feature type="binding site" evidence="10">
    <location>
        <position position="274"/>
    </location>
    <ligand>
        <name>substrate</name>
    </ligand>
</feature>
<dbReference type="GO" id="GO:0008615">
    <property type="term" value="P:pyridoxine biosynthetic process"/>
    <property type="evidence" value="ECO:0007669"/>
    <property type="project" value="UniProtKB-UniRule"/>
</dbReference>
<keyword evidence="12" id="KW-1185">Reference proteome</keyword>
<comment type="cofactor">
    <cofactor evidence="10">
        <name>Zn(2+)</name>
        <dbReference type="ChEBI" id="CHEBI:29105"/>
    </cofactor>
    <cofactor evidence="10">
        <name>Mg(2+)</name>
        <dbReference type="ChEBI" id="CHEBI:18420"/>
    </cofactor>
    <cofactor evidence="10">
        <name>Co(2+)</name>
        <dbReference type="ChEBI" id="CHEBI:48828"/>
    </cofactor>
    <text evidence="10">Binds 1 divalent metal cation per subunit. Can use ions such as Zn(2+), Mg(2+) or Co(2+).</text>
</comment>
<evidence type="ECO:0000256" key="1">
    <source>
        <dbReference type="ARBA" id="ARBA00022490"/>
    </source>
</evidence>
<evidence type="ECO:0000256" key="7">
    <source>
        <dbReference type="ARBA" id="ARBA00023027"/>
    </source>
</evidence>
<dbReference type="GO" id="GO:0051287">
    <property type="term" value="F:NAD binding"/>
    <property type="evidence" value="ECO:0007669"/>
    <property type="project" value="InterPro"/>
</dbReference>
<evidence type="ECO:0000256" key="5">
    <source>
        <dbReference type="ARBA" id="ARBA00022857"/>
    </source>
</evidence>
<evidence type="ECO:0000256" key="2">
    <source>
        <dbReference type="ARBA" id="ARBA00022723"/>
    </source>
</evidence>
<dbReference type="UniPathway" id="UPA00244">
    <property type="reaction ID" value="UER00312"/>
</dbReference>
<comment type="similarity">
    <text evidence="10">Belongs to the PdxA family.</text>
</comment>
<dbReference type="EMBL" id="JH600070">
    <property type="protein sequence ID" value="EIJ42751.1"/>
    <property type="molecule type" value="Genomic_DNA"/>
</dbReference>
<evidence type="ECO:0000256" key="10">
    <source>
        <dbReference type="HAMAP-Rule" id="MF_00536"/>
    </source>
</evidence>
<dbReference type="GO" id="GO:0050570">
    <property type="term" value="F:4-hydroxythreonine-4-phosphate dehydrogenase activity"/>
    <property type="evidence" value="ECO:0007669"/>
    <property type="project" value="UniProtKB-UniRule"/>
</dbReference>
<feature type="binding site" evidence="10">
    <location>
        <position position="137"/>
    </location>
    <ligand>
        <name>substrate</name>
    </ligand>
</feature>
<dbReference type="eggNOG" id="COG1995">
    <property type="taxonomic scope" value="Bacteria"/>
</dbReference>
<proteinExistence type="inferred from homology"/>
<dbReference type="Proteomes" id="UP000005744">
    <property type="component" value="Unassembled WGS sequence"/>
</dbReference>
<dbReference type="GO" id="GO:0042823">
    <property type="term" value="P:pyridoxal phosphate biosynthetic process"/>
    <property type="evidence" value="ECO:0007669"/>
    <property type="project" value="UniProtKB-UniRule"/>
</dbReference>
<dbReference type="GO" id="GO:0000287">
    <property type="term" value="F:magnesium ion binding"/>
    <property type="evidence" value="ECO:0007669"/>
    <property type="project" value="UniProtKB-UniRule"/>
</dbReference>
<keyword evidence="5 10" id="KW-0521">NADP</keyword>
<keyword evidence="1 10" id="KW-0963">Cytoplasm</keyword>
<keyword evidence="3 10" id="KW-0862">Zinc</keyword>
<sequence length="329" mass="35371">MSSQLPRIALTTGEPAGIGIDISLALAQLSLPAHIVAFTDPQLANERAQQLGMTLRFDVQERHQSSPQQAGVLKIKPLSLAVPCQTGVLDPRNAHYVLTMLQQACQGCMENQFDALVTAPVHKGVINKAGIPFSGHTEFFAEQTGTAEVVMMLRSTHLAVALVTTHLPLTQVSAAITQEKLTNVIQILHKDLQTRFGRKTPHILVCGLNPHAGEGGYLGQEEITTIIPVLEMLRKQGMQLTGPVPADTAFTEQMLQSVDVVLTMYHDQGLPVLKQQSFGDAVNITLGLPIIRTSVDHGTALTLAGTGKAQADSLLSAVKMAIKMINAQY</sequence>
<dbReference type="InterPro" id="IPR005255">
    <property type="entry name" value="PdxA_fam"/>
</dbReference>
<evidence type="ECO:0000313" key="12">
    <source>
        <dbReference type="Proteomes" id="UP000005744"/>
    </source>
</evidence>
<dbReference type="PANTHER" id="PTHR30004:SF5">
    <property type="entry name" value="4-HYDROXYTHREONINE-4-PHOSPHATE DEHYDROGENASE"/>
    <property type="match status" value="1"/>
</dbReference>
<dbReference type="InterPro" id="IPR037510">
    <property type="entry name" value="PdxA"/>
</dbReference>
<feature type="binding site" evidence="10">
    <location>
        <position position="166"/>
    </location>
    <ligand>
        <name>a divalent metal cation</name>
        <dbReference type="ChEBI" id="CHEBI:60240"/>
        <note>ligand shared between dimeric partners</note>
    </ligand>
</feature>
<keyword evidence="6 10" id="KW-0560">Oxidoreductase</keyword>
<dbReference type="GO" id="GO:0005737">
    <property type="term" value="C:cytoplasm"/>
    <property type="evidence" value="ECO:0007669"/>
    <property type="project" value="UniProtKB-SubCell"/>
</dbReference>
<comment type="subunit">
    <text evidence="10">Homodimer.</text>
</comment>
<comment type="subcellular location">
    <subcellularLocation>
        <location evidence="10">Cytoplasm</location>
    </subcellularLocation>
</comment>
<comment type="catalytic activity">
    <reaction evidence="10">
        <text>4-(phosphooxy)-L-threonine + NAD(+) = 3-amino-2-oxopropyl phosphate + CO2 + NADH</text>
        <dbReference type="Rhea" id="RHEA:32275"/>
        <dbReference type="ChEBI" id="CHEBI:16526"/>
        <dbReference type="ChEBI" id="CHEBI:57279"/>
        <dbReference type="ChEBI" id="CHEBI:57540"/>
        <dbReference type="ChEBI" id="CHEBI:57945"/>
        <dbReference type="ChEBI" id="CHEBI:58452"/>
        <dbReference type="EC" id="1.1.1.262"/>
    </reaction>
</comment>
<dbReference type="GO" id="GO:0050897">
    <property type="term" value="F:cobalt ion binding"/>
    <property type="evidence" value="ECO:0007669"/>
    <property type="project" value="UniProtKB-UniRule"/>
</dbReference>
<evidence type="ECO:0000256" key="9">
    <source>
        <dbReference type="ARBA" id="ARBA00023285"/>
    </source>
</evidence>
<dbReference type="HOGENOM" id="CLU_040168_1_0_6"/>
<feature type="binding site" evidence="10">
    <location>
        <position position="211"/>
    </location>
    <ligand>
        <name>a divalent metal cation</name>
        <dbReference type="ChEBI" id="CHEBI:60240"/>
        <note>ligand shared between dimeric partners</note>
    </ligand>
</feature>
<feature type="binding site" evidence="10">
    <location>
        <position position="266"/>
    </location>
    <ligand>
        <name>a divalent metal cation</name>
        <dbReference type="ChEBI" id="CHEBI:60240"/>
        <note>ligand shared between dimeric partners</note>
    </ligand>
</feature>
<feature type="binding site" evidence="10">
    <location>
        <position position="292"/>
    </location>
    <ligand>
        <name>substrate</name>
    </ligand>
</feature>
<dbReference type="AlphaFoldDB" id="I3CGK8"/>